<evidence type="ECO:0000313" key="2">
    <source>
        <dbReference type="EMBL" id="KAJ5143144.1"/>
    </source>
</evidence>
<dbReference type="Proteomes" id="UP001149079">
    <property type="component" value="Unassembled WGS sequence"/>
</dbReference>
<feature type="region of interest" description="Disordered" evidence="1">
    <location>
        <begin position="1"/>
        <end position="20"/>
    </location>
</feature>
<dbReference type="OrthoDB" id="5429780at2759"/>
<reference evidence="2" key="1">
    <citation type="submission" date="2022-11" db="EMBL/GenBank/DDBJ databases">
        <authorList>
            <person name="Petersen C."/>
        </authorList>
    </citation>
    <scope>NUCLEOTIDE SEQUENCE</scope>
    <source>
        <strain evidence="2">IBT 22155</strain>
    </source>
</reference>
<name>A0A9W9L967_9EURO</name>
<sequence length="204" mass="23705">MGKFNRPKQQKRSKNNFSLQPTIMCDEEEQHLPLRPISLASSADSFVSIPEHLISLATLEHLGYNTETARRIWQHWCKLPSGEPGSTWEEVYKDVPFIEVAQGHIDHLMDTCDLDDAQWTHCMDLYGVNSELQQAIMDPKFRQYRLTESCKTIPDIIESYAHSGMTRRGVTRVVVSHYSKRIFHFTLTLPDLFYLLLDHDLEQI</sequence>
<evidence type="ECO:0000256" key="1">
    <source>
        <dbReference type="SAM" id="MobiDB-lite"/>
    </source>
</evidence>
<feature type="compositionally biased region" description="Basic residues" evidence="1">
    <location>
        <begin position="1"/>
        <end position="14"/>
    </location>
</feature>
<keyword evidence="3" id="KW-1185">Reference proteome</keyword>
<dbReference type="GeneID" id="81401845"/>
<dbReference type="EMBL" id="JAPQKL010000002">
    <property type="protein sequence ID" value="KAJ5143144.1"/>
    <property type="molecule type" value="Genomic_DNA"/>
</dbReference>
<organism evidence="2 3">
    <name type="scientific">Penicillium bovifimosum</name>
    <dbReference type="NCBI Taxonomy" id="126998"/>
    <lineage>
        <taxon>Eukaryota</taxon>
        <taxon>Fungi</taxon>
        <taxon>Dikarya</taxon>
        <taxon>Ascomycota</taxon>
        <taxon>Pezizomycotina</taxon>
        <taxon>Eurotiomycetes</taxon>
        <taxon>Eurotiomycetidae</taxon>
        <taxon>Eurotiales</taxon>
        <taxon>Aspergillaceae</taxon>
        <taxon>Penicillium</taxon>
    </lineage>
</organism>
<reference evidence="2" key="2">
    <citation type="journal article" date="2023" name="IMA Fungus">
        <title>Comparative genomic study of the Penicillium genus elucidates a diverse pangenome and 15 lateral gene transfer events.</title>
        <authorList>
            <person name="Petersen C."/>
            <person name="Sorensen T."/>
            <person name="Nielsen M.R."/>
            <person name="Sondergaard T.E."/>
            <person name="Sorensen J.L."/>
            <person name="Fitzpatrick D.A."/>
            <person name="Frisvad J.C."/>
            <person name="Nielsen K.L."/>
        </authorList>
    </citation>
    <scope>NUCLEOTIDE SEQUENCE</scope>
    <source>
        <strain evidence="2">IBT 22155</strain>
    </source>
</reference>
<protein>
    <submittedName>
        <fullName evidence="2">Uncharacterized protein</fullName>
    </submittedName>
</protein>
<proteinExistence type="predicted"/>
<accession>A0A9W9L967</accession>
<evidence type="ECO:0000313" key="3">
    <source>
        <dbReference type="Proteomes" id="UP001149079"/>
    </source>
</evidence>
<gene>
    <name evidence="2" type="ORF">N7515_001931</name>
</gene>
<dbReference type="RefSeq" id="XP_056524788.1">
    <property type="nucleotide sequence ID" value="XM_056662675.1"/>
</dbReference>
<dbReference type="AlphaFoldDB" id="A0A9W9L967"/>
<comment type="caution">
    <text evidence="2">The sequence shown here is derived from an EMBL/GenBank/DDBJ whole genome shotgun (WGS) entry which is preliminary data.</text>
</comment>